<evidence type="ECO:0000256" key="1">
    <source>
        <dbReference type="PROSITE-ProRule" id="PRU00339"/>
    </source>
</evidence>
<feature type="compositionally biased region" description="Low complexity" evidence="2">
    <location>
        <begin position="38"/>
        <end position="49"/>
    </location>
</feature>
<evidence type="ECO:0000313" key="5">
    <source>
        <dbReference type="Proteomes" id="UP000197138"/>
    </source>
</evidence>
<feature type="region of interest" description="Disordered" evidence="2">
    <location>
        <begin position="38"/>
        <end position="64"/>
    </location>
</feature>
<accession>A0A218W2E0</accession>
<dbReference type="Proteomes" id="UP000233551">
    <property type="component" value="Unassembled WGS sequence"/>
</dbReference>
<sequence length="516" mass="56542">MGAGVASPPLPLFRPIVPKGPSAARAVASAVFASPSSSNRLSVLSNPSSAQLPGCQSSEFSRHRPRPIQRACTASFGSFSNEEFSDQREELARRMGNEFASCSGDGFSLNGRETDAPNWEDGTNSVTSIERKASCVDLPVSVRMLKRKLQWQEGFREAGETAYCSIKTAFSSTVFIVREIQSYALQMREIPLYEDLQSLLVRVQEDMNASFVWLFQRVFSQTPTLMVYLMILLANYSVHSMGCSPAIAAPPPALEAVSMVETQESEHESFGSSPTKAFSISTPASGANSTSVGGRDGGGGGNFLPGISGTDGEGHPHPSRSGYRDAILPNEFSMSSSLGSLREEEVDLWKAIVEEASKMEAAIRDEALDRETVANFVSPVIAKLEADEEHSEYSKTEVLYQIGLSQDPNNQLLLANYAQFLYLVTHDYDRAEEYFKKAVAVDPPDAEAFNKYATFLWRVRNDLWAAEETFLEAISADPTNSFYAANYAHFLWNTGGEDTCYPLAPPDQDNSYSQEA</sequence>
<dbReference type="InterPro" id="IPR019734">
    <property type="entry name" value="TPR_rpt"/>
</dbReference>
<comment type="caution">
    <text evidence="3">The sequence shown here is derived from an EMBL/GenBank/DDBJ whole genome shotgun (WGS) entry which is preliminary data.</text>
</comment>
<dbReference type="EMBL" id="MTKT01005538">
    <property type="protein sequence ID" value="OWM66713.1"/>
    <property type="molecule type" value="Genomic_DNA"/>
</dbReference>
<feature type="region of interest" description="Disordered" evidence="2">
    <location>
        <begin position="267"/>
        <end position="325"/>
    </location>
</feature>
<dbReference type="PANTHER" id="PTHR26312">
    <property type="entry name" value="TETRATRICOPEPTIDE REPEAT PROTEIN 5"/>
    <property type="match status" value="1"/>
</dbReference>
<reference evidence="5" key="1">
    <citation type="journal article" date="2017" name="Plant J.">
        <title>The pomegranate (Punica granatum L.) genome and the genomics of punicalagin biosynthesis.</title>
        <authorList>
            <person name="Qin G."/>
            <person name="Xu C."/>
            <person name="Ming R."/>
            <person name="Tang H."/>
            <person name="Guyot R."/>
            <person name="Kramer E.M."/>
            <person name="Hu Y."/>
            <person name="Yi X."/>
            <person name="Qi Y."/>
            <person name="Xu X."/>
            <person name="Gao Z."/>
            <person name="Pan H."/>
            <person name="Jian J."/>
            <person name="Tian Y."/>
            <person name="Yue Z."/>
            <person name="Xu Y."/>
        </authorList>
    </citation>
    <scope>NUCLEOTIDE SEQUENCE [LARGE SCALE GENOMIC DNA]</scope>
    <source>
        <strain evidence="5">cv. Dabenzi</strain>
    </source>
</reference>
<dbReference type="OrthoDB" id="1924189at2759"/>
<dbReference type="STRING" id="22663.A0A218W2E0"/>
<dbReference type="AlphaFoldDB" id="A0A218W2E0"/>
<feature type="compositionally biased region" description="Polar residues" evidence="2">
    <location>
        <begin position="50"/>
        <end position="59"/>
    </location>
</feature>
<protein>
    <submittedName>
        <fullName evidence="3">Uncharacterized protein</fullName>
    </submittedName>
</protein>
<dbReference type="GeneID" id="116199536"/>
<evidence type="ECO:0000313" key="4">
    <source>
        <dbReference type="EMBL" id="PKI32250.1"/>
    </source>
</evidence>
<dbReference type="SUPFAM" id="SSF48452">
    <property type="entry name" value="TPR-like"/>
    <property type="match status" value="1"/>
</dbReference>
<name>A0A218W2E0_PUNGR</name>
<proteinExistence type="predicted"/>
<evidence type="ECO:0000313" key="3">
    <source>
        <dbReference type="EMBL" id="OWM66713.1"/>
    </source>
</evidence>
<dbReference type="PROSITE" id="PS50005">
    <property type="entry name" value="TPR"/>
    <property type="match status" value="1"/>
</dbReference>
<dbReference type="EMBL" id="PGOL01007891">
    <property type="protein sequence ID" value="PKI32250.1"/>
    <property type="molecule type" value="Genomic_DNA"/>
</dbReference>
<organism evidence="3 5">
    <name type="scientific">Punica granatum</name>
    <name type="common">Pomegranate</name>
    <dbReference type="NCBI Taxonomy" id="22663"/>
    <lineage>
        <taxon>Eukaryota</taxon>
        <taxon>Viridiplantae</taxon>
        <taxon>Streptophyta</taxon>
        <taxon>Embryophyta</taxon>
        <taxon>Tracheophyta</taxon>
        <taxon>Spermatophyta</taxon>
        <taxon>Magnoliopsida</taxon>
        <taxon>eudicotyledons</taxon>
        <taxon>Gunneridae</taxon>
        <taxon>Pentapetalae</taxon>
        <taxon>rosids</taxon>
        <taxon>malvids</taxon>
        <taxon>Myrtales</taxon>
        <taxon>Lythraceae</taxon>
        <taxon>Punica</taxon>
    </lineage>
</organism>
<evidence type="ECO:0000256" key="2">
    <source>
        <dbReference type="SAM" id="MobiDB-lite"/>
    </source>
</evidence>
<reference evidence="4 6" key="3">
    <citation type="submission" date="2017-11" db="EMBL/GenBank/DDBJ databases">
        <title>De-novo sequencing of pomegranate (Punica granatum L.) genome.</title>
        <authorList>
            <person name="Akparov Z."/>
            <person name="Amiraslanov A."/>
            <person name="Hajiyeva S."/>
            <person name="Abbasov M."/>
            <person name="Kaur K."/>
            <person name="Hamwieh A."/>
            <person name="Solovyev V."/>
            <person name="Salamov A."/>
            <person name="Braich B."/>
            <person name="Kosarev P."/>
            <person name="Mahmoud A."/>
            <person name="Hajiyev E."/>
            <person name="Babayeva S."/>
            <person name="Izzatullayeva V."/>
            <person name="Mammadov A."/>
            <person name="Mammadov A."/>
            <person name="Sharifova S."/>
            <person name="Ojaghi J."/>
            <person name="Eynullazada K."/>
            <person name="Bayramov B."/>
            <person name="Abdulazimova A."/>
            <person name="Shahmuradov I."/>
        </authorList>
    </citation>
    <scope>NUCLEOTIDE SEQUENCE [LARGE SCALE GENOMIC DNA]</scope>
    <source>
        <strain evidence="4">AG2017</strain>
        <strain evidence="6">cv. AG2017</strain>
        <tissue evidence="4">Leaf</tissue>
    </source>
</reference>
<evidence type="ECO:0000313" key="6">
    <source>
        <dbReference type="Proteomes" id="UP000233551"/>
    </source>
</evidence>
<dbReference type="PANTHER" id="PTHR26312:SF132">
    <property type="entry name" value="OS01G0855200 PROTEIN"/>
    <property type="match status" value="1"/>
</dbReference>
<feature type="compositionally biased region" description="Polar residues" evidence="2">
    <location>
        <begin position="270"/>
        <end position="292"/>
    </location>
</feature>
<keyword evidence="1" id="KW-0802">TPR repeat</keyword>
<dbReference type="Proteomes" id="UP000197138">
    <property type="component" value="Unassembled WGS sequence"/>
</dbReference>
<dbReference type="InterPro" id="IPR011990">
    <property type="entry name" value="TPR-like_helical_dom_sf"/>
</dbReference>
<keyword evidence="6" id="KW-1185">Reference proteome</keyword>
<gene>
    <name evidence="3" type="ORF">CDL15_Pgr010364</name>
    <name evidence="4" type="ORF">CRG98_047336</name>
</gene>
<feature type="compositionally biased region" description="Gly residues" evidence="2">
    <location>
        <begin position="294"/>
        <end position="303"/>
    </location>
</feature>
<feature type="repeat" description="TPR" evidence="1">
    <location>
        <begin position="412"/>
        <end position="445"/>
    </location>
</feature>
<reference evidence="3" key="2">
    <citation type="submission" date="2017-06" db="EMBL/GenBank/DDBJ databases">
        <title>The pomegranate genome and the genomics of punicalagin biosynthesis.</title>
        <authorList>
            <person name="Xu C."/>
        </authorList>
    </citation>
    <scope>NUCLEOTIDE SEQUENCE [LARGE SCALE GENOMIC DNA]</scope>
    <source>
        <tissue evidence="3">Fresh leaf</tissue>
    </source>
</reference>
<dbReference type="Gene3D" id="1.25.40.10">
    <property type="entry name" value="Tetratricopeptide repeat domain"/>
    <property type="match status" value="1"/>
</dbReference>